<evidence type="ECO:0000256" key="4">
    <source>
        <dbReference type="ARBA" id="ARBA00022801"/>
    </source>
</evidence>
<keyword evidence="2" id="KW-0645">Protease</keyword>
<keyword evidence="7" id="KW-1015">Disulfide bond</keyword>
<evidence type="ECO:0000256" key="3">
    <source>
        <dbReference type="ARBA" id="ARBA00022723"/>
    </source>
</evidence>
<dbReference type="Gene3D" id="3.40.390.10">
    <property type="entry name" value="Collagenase (Catalytic Domain)"/>
    <property type="match status" value="1"/>
</dbReference>
<keyword evidence="6" id="KW-0482">Metalloprotease</keyword>
<dbReference type="Pfam" id="PF01400">
    <property type="entry name" value="Astacin"/>
    <property type="match status" value="1"/>
</dbReference>
<proteinExistence type="predicted"/>
<protein>
    <submittedName>
        <fullName evidence="13">ZnMc domain-containing protein</fullName>
    </submittedName>
</protein>
<dbReference type="SUPFAM" id="SSF49854">
    <property type="entry name" value="Spermadhesin, CUB domain"/>
    <property type="match status" value="1"/>
</dbReference>
<gene>
    <name evidence="11" type="ORF">ACOC_LOCUS13304</name>
</gene>
<dbReference type="OMA" id="DHRYPRM"/>
<dbReference type="GO" id="GO:0004222">
    <property type="term" value="F:metalloendopeptidase activity"/>
    <property type="evidence" value="ECO:0007669"/>
    <property type="project" value="InterPro"/>
</dbReference>
<dbReference type="InterPro" id="IPR024079">
    <property type="entry name" value="MetalloPept_cat_dom_sf"/>
</dbReference>
<dbReference type="SUPFAM" id="SSF55486">
    <property type="entry name" value="Metalloproteases ('zincins'), catalytic domain"/>
    <property type="match status" value="1"/>
</dbReference>
<evidence type="ECO:0000313" key="11">
    <source>
        <dbReference type="EMBL" id="VDM64889.1"/>
    </source>
</evidence>
<feature type="domain" description="Peptidase M12A" evidence="10">
    <location>
        <begin position="81"/>
        <end position="185"/>
    </location>
</feature>
<evidence type="ECO:0000256" key="7">
    <source>
        <dbReference type="ARBA" id="ARBA00023157"/>
    </source>
</evidence>
<keyword evidence="3" id="KW-0479">Metal-binding</keyword>
<dbReference type="OrthoDB" id="5786116at2759"/>
<evidence type="ECO:0000256" key="9">
    <source>
        <dbReference type="SAM" id="MobiDB-lite"/>
    </source>
</evidence>
<feature type="compositionally biased region" description="Polar residues" evidence="9">
    <location>
        <begin position="309"/>
        <end position="339"/>
    </location>
</feature>
<keyword evidence="5" id="KW-0862">Zinc</keyword>
<evidence type="ECO:0000259" key="10">
    <source>
        <dbReference type="PROSITE" id="PS51864"/>
    </source>
</evidence>
<evidence type="ECO:0000256" key="1">
    <source>
        <dbReference type="ARBA" id="ARBA00022536"/>
    </source>
</evidence>
<dbReference type="PANTHER" id="PTHR10127">
    <property type="entry name" value="DISCOIDIN, CUB, EGF, LAMININ , AND ZINC METALLOPROTEASE DOMAIN CONTAINING"/>
    <property type="match status" value="1"/>
</dbReference>
<dbReference type="SMART" id="SM00235">
    <property type="entry name" value="ZnMc"/>
    <property type="match status" value="1"/>
</dbReference>
<dbReference type="Proteomes" id="UP000267027">
    <property type="component" value="Unassembled WGS sequence"/>
</dbReference>
<feature type="compositionally biased region" description="Low complexity" evidence="9">
    <location>
        <begin position="296"/>
        <end position="308"/>
    </location>
</feature>
<dbReference type="PANTHER" id="PTHR10127:SF780">
    <property type="entry name" value="METALLOENDOPEPTIDASE"/>
    <property type="match status" value="1"/>
</dbReference>
<dbReference type="InterPro" id="IPR001506">
    <property type="entry name" value="Peptidase_M12A"/>
</dbReference>
<comment type="caution">
    <text evidence="8">Lacks conserved residue(s) required for the propagation of feature annotation.</text>
</comment>
<evidence type="ECO:0000256" key="5">
    <source>
        <dbReference type="ARBA" id="ARBA00022833"/>
    </source>
</evidence>
<reference evidence="13" key="1">
    <citation type="submission" date="2017-02" db="UniProtKB">
        <authorList>
            <consortium name="WormBaseParasite"/>
        </authorList>
    </citation>
    <scope>IDENTIFICATION</scope>
</reference>
<name>A0A0R3Q2K5_ANGCS</name>
<dbReference type="GO" id="GO:0006508">
    <property type="term" value="P:proteolysis"/>
    <property type="evidence" value="ECO:0007669"/>
    <property type="project" value="UniProtKB-KW"/>
</dbReference>
<keyword evidence="4" id="KW-0378">Hydrolase</keyword>
<sequence>MEKELKVELAQSPRQLPSEIMSYEGGEKSHIQPMGDTIEEVNHNSKVDAALFQGDMVLTKKQAEELMGDIKANRGNRNKRQAFRDSRYPKTLWTNGNVYFSYGSNACSSSLMFLFAPKSEAAKRVFEKAAYMWSTETCIAFGESSTATDRIELIKNGGCWSHVGRIGGVQALSLGQGCESILSATNYQTLEDTVGEAGAKEARDEFTMCNYWIQAPAGSAIEVVYDNFTRGHGIDGCPYAGVEIKTGSDIRHTGYRLCSSKNVSTTLVSTRNIVPVITYTRLYQVKTVLRYRIASSGPVTSGTTSGKTCRSTPQPTSLRTSRPSASAKQPATPITRTISPPNPRCRDDNACVTVIILHIFGKP</sequence>
<dbReference type="AlphaFoldDB" id="A0A0R3Q2K5"/>
<dbReference type="WBParaSite" id="ACOC_0001330301-mRNA-1">
    <property type="protein sequence ID" value="ACOC_0001330301-mRNA-1"/>
    <property type="gene ID" value="ACOC_0001330301"/>
</dbReference>
<dbReference type="GO" id="GO:0008270">
    <property type="term" value="F:zinc ion binding"/>
    <property type="evidence" value="ECO:0007669"/>
    <property type="project" value="InterPro"/>
</dbReference>
<accession>A0A0R3Q2K5</accession>
<evidence type="ECO:0000313" key="12">
    <source>
        <dbReference type="Proteomes" id="UP000267027"/>
    </source>
</evidence>
<keyword evidence="1" id="KW-0245">EGF-like domain</keyword>
<dbReference type="PROSITE" id="PS51864">
    <property type="entry name" value="ASTACIN"/>
    <property type="match status" value="1"/>
</dbReference>
<dbReference type="InterPro" id="IPR006026">
    <property type="entry name" value="Peptidase_Metallo"/>
</dbReference>
<evidence type="ECO:0000256" key="6">
    <source>
        <dbReference type="ARBA" id="ARBA00023049"/>
    </source>
</evidence>
<organism evidence="13">
    <name type="scientific">Angiostrongylus costaricensis</name>
    <name type="common">Nematode worm</name>
    <dbReference type="NCBI Taxonomy" id="334426"/>
    <lineage>
        <taxon>Eukaryota</taxon>
        <taxon>Metazoa</taxon>
        <taxon>Ecdysozoa</taxon>
        <taxon>Nematoda</taxon>
        <taxon>Chromadorea</taxon>
        <taxon>Rhabditida</taxon>
        <taxon>Rhabditina</taxon>
        <taxon>Rhabditomorpha</taxon>
        <taxon>Strongyloidea</taxon>
        <taxon>Metastrongylidae</taxon>
        <taxon>Angiostrongylus</taxon>
    </lineage>
</organism>
<feature type="region of interest" description="Disordered" evidence="9">
    <location>
        <begin position="296"/>
        <end position="342"/>
    </location>
</feature>
<evidence type="ECO:0000313" key="13">
    <source>
        <dbReference type="WBParaSite" id="ACOC_0001330301-mRNA-1"/>
    </source>
</evidence>
<dbReference type="InterPro" id="IPR035914">
    <property type="entry name" value="Sperma_CUB_dom_sf"/>
</dbReference>
<evidence type="ECO:0000256" key="2">
    <source>
        <dbReference type="ARBA" id="ARBA00022670"/>
    </source>
</evidence>
<keyword evidence="12" id="KW-1185">Reference proteome</keyword>
<dbReference type="EMBL" id="UYYA01005788">
    <property type="protein sequence ID" value="VDM64889.1"/>
    <property type="molecule type" value="Genomic_DNA"/>
</dbReference>
<evidence type="ECO:0000256" key="8">
    <source>
        <dbReference type="PROSITE-ProRule" id="PRU01211"/>
    </source>
</evidence>
<reference evidence="11 12" key="2">
    <citation type="submission" date="2018-11" db="EMBL/GenBank/DDBJ databases">
        <authorList>
            <consortium name="Pathogen Informatics"/>
        </authorList>
    </citation>
    <scope>NUCLEOTIDE SEQUENCE [LARGE SCALE GENOMIC DNA]</scope>
    <source>
        <strain evidence="11 12">Costa Rica</strain>
    </source>
</reference>